<dbReference type="AlphaFoldDB" id="A0A367YU77"/>
<accession>A0A367YU77</accession>
<protein>
    <recommendedName>
        <fullName evidence="3">Polyketide cyclase / dehydrase and lipid transport</fullName>
    </recommendedName>
</protein>
<dbReference type="RefSeq" id="WP_114127501.1">
    <property type="nucleotide sequence ID" value="NZ_QOUI01000010.1"/>
</dbReference>
<evidence type="ECO:0000313" key="2">
    <source>
        <dbReference type="Proteomes" id="UP000252770"/>
    </source>
</evidence>
<dbReference type="EMBL" id="QOUI01000010">
    <property type="protein sequence ID" value="RCK68531.1"/>
    <property type="molecule type" value="Genomic_DNA"/>
</dbReference>
<evidence type="ECO:0000313" key="1">
    <source>
        <dbReference type="EMBL" id="RCK68531.1"/>
    </source>
</evidence>
<reference evidence="1 2" key="1">
    <citation type="submission" date="2018-07" db="EMBL/GenBank/DDBJ databases">
        <title>Desertimonas flava gen. nov. sp. nov.</title>
        <authorList>
            <person name="Liu S."/>
        </authorList>
    </citation>
    <scope>NUCLEOTIDE SEQUENCE [LARGE SCALE GENOMIC DNA]</scope>
    <source>
        <strain evidence="1 2">16Sb5-5</strain>
    </source>
</reference>
<organism evidence="1 2">
    <name type="scientific">Desertihabitans brevis</name>
    <dbReference type="NCBI Taxonomy" id="2268447"/>
    <lineage>
        <taxon>Bacteria</taxon>
        <taxon>Bacillati</taxon>
        <taxon>Actinomycetota</taxon>
        <taxon>Actinomycetes</taxon>
        <taxon>Propionibacteriales</taxon>
        <taxon>Propionibacteriaceae</taxon>
        <taxon>Desertihabitans</taxon>
    </lineage>
</organism>
<comment type="caution">
    <text evidence="1">The sequence shown here is derived from an EMBL/GenBank/DDBJ whole genome shotgun (WGS) entry which is preliminary data.</text>
</comment>
<sequence>MSDLGLATVEAHAFLRVPAAVLAERLARPSAIARWAPRLRVEAFDDRGPDGLRAVVSGELVGHLEWWLESHRHPPGTYVHFWLHGTATAGGPRRPAGRRWWRRRRERLLLEATLRRWRAALRDLGDELADRGAAPQ</sequence>
<dbReference type="Proteomes" id="UP000252770">
    <property type="component" value="Unassembled WGS sequence"/>
</dbReference>
<gene>
    <name evidence="1" type="ORF">DT076_14895</name>
</gene>
<evidence type="ECO:0008006" key="3">
    <source>
        <dbReference type="Google" id="ProtNLM"/>
    </source>
</evidence>
<name>A0A367YU77_9ACTN</name>
<keyword evidence="2" id="KW-1185">Reference proteome</keyword>
<proteinExistence type="predicted"/>